<feature type="region of interest" description="Disordered" evidence="1">
    <location>
        <begin position="164"/>
        <end position="232"/>
    </location>
</feature>
<sequence length="232" mass="26555">MKLSTCFIFLFLICILFDLNYCWKSNKNKHGKNFKNQETTKYASSRICKNFCERGIISPKGERVILTENNSERYKRSTRRESKIKKNMFEKLCCCGGVEDDDESIERIIQEYRNADANKRLELFRNLTKDKVDKLIARGILDKTKGPQTRGVDDLEIAIARSLEDQQHQQQDNHPSSENPTIRDTPPPQNPQDKGKTAAEYVEGRSSSSDDNGVFVRGKDGKLRFVGEGSGH</sequence>
<reference evidence="4" key="1">
    <citation type="submission" date="2022-11" db="UniProtKB">
        <authorList>
            <consortium name="WormBaseParasite"/>
        </authorList>
    </citation>
    <scope>IDENTIFICATION</scope>
</reference>
<organism evidence="3 4">
    <name type="scientific">Meloidogyne floridensis</name>
    <dbReference type="NCBI Taxonomy" id="298350"/>
    <lineage>
        <taxon>Eukaryota</taxon>
        <taxon>Metazoa</taxon>
        <taxon>Ecdysozoa</taxon>
        <taxon>Nematoda</taxon>
        <taxon>Chromadorea</taxon>
        <taxon>Rhabditida</taxon>
        <taxon>Tylenchina</taxon>
        <taxon>Tylenchomorpha</taxon>
        <taxon>Tylenchoidea</taxon>
        <taxon>Meloidogynidae</taxon>
        <taxon>Meloidogyninae</taxon>
        <taxon>Meloidogyne</taxon>
    </lineage>
</organism>
<protein>
    <submittedName>
        <fullName evidence="4">Uncharacterized protein</fullName>
    </submittedName>
</protein>
<dbReference type="WBParaSite" id="scf7180000417819.g1811">
    <property type="protein sequence ID" value="scf7180000417819.g1811"/>
    <property type="gene ID" value="scf7180000417819.g1811"/>
</dbReference>
<accession>A0A915NKV6</accession>
<evidence type="ECO:0000256" key="1">
    <source>
        <dbReference type="SAM" id="MobiDB-lite"/>
    </source>
</evidence>
<feature type="signal peptide" evidence="2">
    <location>
        <begin position="1"/>
        <end position="22"/>
    </location>
</feature>
<evidence type="ECO:0000313" key="3">
    <source>
        <dbReference type="Proteomes" id="UP000887560"/>
    </source>
</evidence>
<keyword evidence="2" id="KW-0732">Signal</keyword>
<feature type="compositionally biased region" description="Polar residues" evidence="1">
    <location>
        <begin position="168"/>
        <end position="182"/>
    </location>
</feature>
<proteinExistence type="predicted"/>
<evidence type="ECO:0000256" key="2">
    <source>
        <dbReference type="SAM" id="SignalP"/>
    </source>
</evidence>
<dbReference type="Proteomes" id="UP000887560">
    <property type="component" value="Unplaced"/>
</dbReference>
<evidence type="ECO:0000313" key="4">
    <source>
        <dbReference type="WBParaSite" id="scf7180000417819.g1811"/>
    </source>
</evidence>
<feature type="chain" id="PRO_5036675292" evidence="2">
    <location>
        <begin position="23"/>
        <end position="232"/>
    </location>
</feature>
<keyword evidence="3" id="KW-1185">Reference proteome</keyword>
<feature type="compositionally biased region" description="Basic and acidic residues" evidence="1">
    <location>
        <begin position="217"/>
        <end position="232"/>
    </location>
</feature>
<dbReference type="AlphaFoldDB" id="A0A915NKV6"/>
<name>A0A915NKV6_9BILA</name>